<dbReference type="RefSeq" id="WP_091264502.1">
    <property type="nucleotide sequence ID" value="NZ_FNFK01000002.1"/>
</dbReference>
<proteinExistence type="inferred from homology"/>
<dbReference type="AlphaFoldDB" id="A0A1G8VWH4"/>
<evidence type="ECO:0000256" key="7">
    <source>
        <dbReference type="ARBA" id="ARBA00022842"/>
    </source>
</evidence>
<feature type="binding site" evidence="14">
    <location>
        <position position="189"/>
    </location>
    <ligand>
        <name>Mg(2+)</name>
        <dbReference type="ChEBI" id="CHEBI:18420"/>
    </ligand>
</feature>
<evidence type="ECO:0000256" key="4">
    <source>
        <dbReference type="ARBA" id="ARBA00016662"/>
    </source>
</evidence>
<dbReference type="Proteomes" id="UP000199433">
    <property type="component" value="Unassembled WGS sequence"/>
</dbReference>
<keyword evidence="6 14" id="KW-0479">Metal-binding</keyword>
<dbReference type="SMART" id="SM00861">
    <property type="entry name" value="Transket_pyr"/>
    <property type="match status" value="1"/>
</dbReference>
<feature type="binding site" evidence="12">
    <location>
        <position position="384"/>
    </location>
    <ligand>
        <name>substrate</name>
    </ligand>
</feature>
<dbReference type="CDD" id="cd02012">
    <property type="entry name" value="TPP_TK"/>
    <property type="match status" value="1"/>
</dbReference>
<dbReference type="Gene3D" id="3.40.50.920">
    <property type="match status" value="1"/>
</dbReference>
<feature type="binding site" evidence="12">
    <location>
        <position position="473"/>
    </location>
    <ligand>
        <name>substrate</name>
    </ligand>
</feature>
<dbReference type="InterPro" id="IPR033247">
    <property type="entry name" value="Transketolase_fam"/>
</dbReference>
<dbReference type="STRING" id="426701.SAMN04488098_1002124"/>
<dbReference type="InterPro" id="IPR029061">
    <property type="entry name" value="THDP-binding"/>
</dbReference>
<comment type="cofactor">
    <cofactor evidence="13">
        <name>thiamine diphosphate</name>
        <dbReference type="ChEBI" id="CHEBI:58937"/>
    </cofactor>
    <text evidence="13">Binds 1 thiamine pyrophosphate per subunit. During the reaction, the substrate forms a covalent intermediate with the cofactor.</text>
</comment>
<dbReference type="Pfam" id="PF02779">
    <property type="entry name" value="Transket_pyr"/>
    <property type="match status" value="1"/>
</dbReference>
<feature type="binding site" evidence="13">
    <location>
        <position position="158"/>
    </location>
    <ligand>
        <name>thiamine diphosphate</name>
        <dbReference type="ChEBI" id="CHEBI:58937"/>
    </ligand>
</feature>
<dbReference type="FunFam" id="3.40.50.920:FF:000003">
    <property type="entry name" value="Transketolase"/>
    <property type="match status" value="1"/>
</dbReference>
<accession>A0A1G8VWH4</accession>
<feature type="binding site" evidence="13">
    <location>
        <position position="187"/>
    </location>
    <ligand>
        <name>thiamine diphosphate</name>
        <dbReference type="ChEBI" id="CHEBI:58937"/>
    </ligand>
</feature>
<evidence type="ECO:0000256" key="9">
    <source>
        <dbReference type="ARBA" id="ARBA00049473"/>
    </source>
</evidence>
<feature type="binding site" evidence="14">
    <location>
        <position position="157"/>
    </location>
    <ligand>
        <name>Mg(2+)</name>
        <dbReference type="ChEBI" id="CHEBI:18420"/>
    </ligand>
</feature>
<keyword evidence="8 13" id="KW-0786">Thiamine pyrophosphate</keyword>
<comment type="subunit">
    <text evidence="2 16">Homodimer.</text>
</comment>
<evidence type="ECO:0000256" key="6">
    <source>
        <dbReference type="ARBA" id="ARBA00022723"/>
    </source>
</evidence>
<dbReference type="GO" id="GO:0004802">
    <property type="term" value="F:transketolase activity"/>
    <property type="evidence" value="ECO:0007669"/>
    <property type="project" value="UniProtKB-UniRule"/>
</dbReference>
<dbReference type="NCBIfam" id="TIGR00232">
    <property type="entry name" value="tktlase_bact"/>
    <property type="match status" value="1"/>
</dbReference>
<evidence type="ECO:0000256" key="5">
    <source>
        <dbReference type="ARBA" id="ARBA00022679"/>
    </source>
</evidence>
<protein>
    <recommendedName>
        <fullName evidence="4 10">Transketolase</fullName>
        <ecNumber evidence="3 10">2.2.1.1</ecNumber>
    </recommendedName>
</protein>
<keyword evidence="7 14" id="KW-0460">Magnesium</keyword>
<feature type="binding site" evidence="12">
    <location>
        <position position="469"/>
    </location>
    <ligand>
        <name>substrate</name>
    </ligand>
</feature>
<dbReference type="InterPro" id="IPR049557">
    <property type="entry name" value="Transketolase_CS"/>
</dbReference>
<dbReference type="PROSITE" id="PS00802">
    <property type="entry name" value="TRANSKETOLASE_2"/>
    <property type="match status" value="1"/>
</dbReference>
<evidence type="ECO:0000256" key="15">
    <source>
        <dbReference type="PIRSR" id="PIRSR605478-5"/>
    </source>
</evidence>
<feature type="binding site" evidence="12">
    <location>
        <position position="357"/>
    </location>
    <ligand>
        <name>substrate</name>
    </ligand>
</feature>
<feature type="binding site" evidence="12">
    <location>
        <position position="262"/>
    </location>
    <ligand>
        <name>substrate</name>
    </ligand>
</feature>
<evidence type="ECO:0000256" key="8">
    <source>
        <dbReference type="ARBA" id="ARBA00023052"/>
    </source>
</evidence>
<comment type="catalytic activity">
    <reaction evidence="9 16">
        <text>D-sedoheptulose 7-phosphate + D-glyceraldehyde 3-phosphate = aldehydo-D-ribose 5-phosphate + D-xylulose 5-phosphate</text>
        <dbReference type="Rhea" id="RHEA:10508"/>
        <dbReference type="ChEBI" id="CHEBI:57483"/>
        <dbReference type="ChEBI" id="CHEBI:57737"/>
        <dbReference type="ChEBI" id="CHEBI:58273"/>
        <dbReference type="ChEBI" id="CHEBI:59776"/>
        <dbReference type="EC" id="2.2.1.1"/>
    </reaction>
</comment>
<feature type="binding site" evidence="13">
    <location>
        <position position="262"/>
    </location>
    <ligand>
        <name>thiamine diphosphate</name>
        <dbReference type="ChEBI" id="CHEBI:58937"/>
    </ligand>
</feature>
<dbReference type="Pfam" id="PF22613">
    <property type="entry name" value="Transketolase_C_1"/>
    <property type="match status" value="1"/>
</dbReference>
<evidence type="ECO:0000256" key="14">
    <source>
        <dbReference type="PIRSR" id="PIRSR605478-4"/>
    </source>
</evidence>
<feature type="binding site" evidence="12">
    <location>
        <position position="520"/>
    </location>
    <ligand>
        <name>substrate</name>
    </ligand>
</feature>
<dbReference type="Gene3D" id="3.40.50.970">
    <property type="match status" value="2"/>
</dbReference>
<comment type="function">
    <text evidence="16">Catalyzes the transfer of a two-carbon ketol group from a ketose donor to an aldose acceptor, via a covalent intermediate with the cofactor thiamine pyrophosphate.</text>
</comment>
<evidence type="ECO:0000256" key="10">
    <source>
        <dbReference type="NCBIfam" id="TIGR00232"/>
    </source>
</evidence>
<feature type="domain" description="Transketolase-like pyrimidine-binding" evidence="17">
    <location>
        <begin position="354"/>
        <end position="525"/>
    </location>
</feature>
<dbReference type="EMBL" id="FNFK01000002">
    <property type="protein sequence ID" value="SDJ70349.1"/>
    <property type="molecule type" value="Genomic_DNA"/>
</dbReference>
<dbReference type="InterPro" id="IPR005478">
    <property type="entry name" value="Transketolase_bac-like"/>
</dbReference>
<feature type="site" description="Important for catalytic activity" evidence="15">
    <location>
        <position position="28"/>
    </location>
</feature>
<feature type="active site" description="Proton donor" evidence="11">
    <location>
        <position position="411"/>
    </location>
</feature>
<dbReference type="PANTHER" id="PTHR43522">
    <property type="entry name" value="TRANSKETOLASE"/>
    <property type="match status" value="1"/>
</dbReference>
<feature type="binding site" evidence="13">
    <location>
        <begin position="116"/>
        <end position="118"/>
    </location>
    <ligand>
        <name>thiamine diphosphate</name>
        <dbReference type="ChEBI" id="CHEBI:58937"/>
    </ligand>
</feature>
<keyword evidence="5 16" id="KW-0808">Transferase</keyword>
<dbReference type="Pfam" id="PF00456">
    <property type="entry name" value="Transketolase_N"/>
    <property type="match status" value="1"/>
</dbReference>
<comment type="cofactor">
    <cofactor evidence="16">
        <name>Mg(2+)</name>
        <dbReference type="ChEBI" id="CHEBI:18420"/>
    </cofactor>
    <cofactor evidence="16">
        <name>Ca(2+)</name>
        <dbReference type="ChEBI" id="CHEBI:29108"/>
    </cofactor>
    <cofactor evidence="16">
        <name>Mn(2+)</name>
        <dbReference type="ChEBI" id="CHEBI:29035"/>
    </cofactor>
    <cofactor evidence="16">
        <name>Co(2+)</name>
        <dbReference type="ChEBI" id="CHEBI:48828"/>
    </cofactor>
    <text evidence="16">Binds 1 Mg(2+) ion per subunit. Can also utilize other divalent metal cations, such as Ca(2+), Mn(2+) and Co(2+).</text>
</comment>
<comment type="cofactor">
    <cofactor evidence="14">
        <name>Mg(2+)</name>
        <dbReference type="ChEBI" id="CHEBI:18420"/>
    </cofactor>
    <text evidence="14">Binds 1 Mg(2+) ion per subunit. Can also utilize other divalent metal cations, such as Ca(2+), Mn(2+) and Co(2+).</text>
</comment>
<feature type="binding site" evidence="14">
    <location>
        <position position="187"/>
    </location>
    <ligand>
        <name>Mg(2+)</name>
        <dbReference type="ChEBI" id="CHEBI:18420"/>
    </ligand>
</feature>
<keyword evidence="16" id="KW-0106">Calcium</keyword>
<reference evidence="19" key="1">
    <citation type="submission" date="2016-10" db="EMBL/GenBank/DDBJ databases">
        <authorList>
            <person name="Varghese N."/>
            <person name="Submissions S."/>
        </authorList>
    </citation>
    <scope>NUCLEOTIDE SEQUENCE [LARGE SCALE GENOMIC DNA]</scope>
    <source>
        <strain evidence="19">DSM 19181</strain>
    </source>
</reference>
<feature type="binding site" evidence="13">
    <location>
        <position position="68"/>
    </location>
    <ligand>
        <name>thiamine diphosphate</name>
        <dbReference type="ChEBI" id="CHEBI:58937"/>
    </ligand>
</feature>
<dbReference type="InterPro" id="IPR005475">
    <property type="entry name" value="Transketolase-like_Pyr-bd"/>
</dbReference>
<sequence length="665" mass="71843">MFDKTDQMAVDTIRTLSIDGVQAANSGHPGLPMGAAPMAYTLWTRHLNVNPKNSRWFNRDRFVLSAGHGSMLLYSLLHLSGYNVSIDDLKNFRQLGGITPGHPEVHITDGVEATTGPLGQGVANAVGMAMAEAHLSATYNKGDYNIVDHYTYALCGDGDLQEGVSQEAASLAGHLKLGKLIMLYDSNNIQLDGPTSKAFTENVGMRFEAYGWEHILVEDGNDLEAIDAAITKAKESTDKPTLIEIKTVIGFGAPNAGTHNVHGAPLGPEGVKAAKKAYGWEGEDFYVPEEVTKRFKEHMIDKGQELEDKWNSLLDEYRSANGELANQFDLALSGELPEGWDAELPSFSEEDGADATRNYSGKVLNAIAKAVPNFWGGSADLSGSNKTMISGVKNFQAGQYDGRNIWYGVREFAMAAALNGILLHGGTKSYVATFFVFTDYLRPAVRLAALSEIPAIYVMTHDSIAVGEDGPTHEPVEQLSSFRGMHNLTVLRPADGNEVAAAWEIAVTSTNRPTMLVLTRQNLPVLPGTKETARQNVKKGAYVLSPSENDTPDGILIATGSEVTLAVEAQKELKAQGHDVSVVSMPSFDLFELQSEEYKESVLPAAVKNRVAIEMGSPFGWHRYAGPEGSILAIDKFGASGNGEAVVEAYGFTSKNVVNTYLSMK</sequence>
<organism evidence="18 19">
    <name type="scientific">Alkalibacterium thalassium</name>
    <dbReference type="NCBI Taxonomy" id="426701"/>
    <lineage>
        <taxon>Bacteria</taxon>
        <taxon>Bacillati</taxon>
        <taxon>Bacillota</taxon>
        <taxon>Bacilli</taxon>
        <taxon>Lactobacillales</taxon>
        <taxon>Carnobacteriaceae</taxon>
        <taxon>Alkalibacterium</taxon>
    </lineage>
</organism>
<dbReference type="FunFam" id="3.40.50.970:FF:000004">
    <property type="entry name" value="Transketolase"/>
    <property type="match status" value="1"/>
</dbReference>
<evidence type="ECO:0000256" key="13">
    <source>
        <dbReference type="PIRSR" id="PIRSR605478-3"/>
    </source>
</evidence>
<dbReference type="PANTHER" id="PTHR43522:SF2">
    <property type="entry name" value="TRANSKETOLASE 1-RELATED"/>
    <property type="match status" value="1"/>
</dbReference>
<evidence type="ECO:0000256" key="1">
    <source>
        <dbReference type="ARBA" id="ARBA00007131"/>
    </source>
</evidence>
<feature type="binding site" evidence="12">
    <location>
        <position position="461"/>
    </location>
    <ligand>
        <name>substrate</name>
    </ligand>
</feature>
<evidence type="ECO:0000256" key="2">
    <source>
        <dbReference type="ARBA" id="ARBA00011738"/>
    </source>
</evidence>
<dbReference type="InterPro" id="IPR009014">
    <property type="entry name" value="Transketo_C/PFOR_II"/>
</dbReference>
<feature type="site" description="Important for catalytic activity" evidence="15">
    <location>
        <position position="262"/>
    </location>
</feature>
<evidence type="ECO:0000259" key="17">
    <source>
        <dbReference type="SMART" id="SM00861"/>
    </source>
</evidence>
<comment type="similarity">
    <text evidence="1 16">Belongs to the transketolase family.</text>
</comment>
<dbReference type="CDD" id="cd07033">
    <property type="entry name" value="TPP_PYR_DXS_TK_like"/>
    <property type="match status" value="1"/>
</dbReference>
<evidence type="ECO:0000256" key="12">
    <source>
        <dbReference type="PIRSR" id="PIRSR605478-2"/>
    </source>
</evidence>
<dbReference type="EC" id="2.2.1.1" evidence="3 10"/>
<dbReference type="OrthoDB" id="8732661at2"/>
<feature type="binding site" evidence="12">
    <location>
        <position position="28"/>
    </location>
    <ligand>
        <name>substrate</name>
    </ligand>
</feature>
<dbReference type="FunFam" id="3.40.50.970:FF:000003">
    <property type="entry name" value="Transketolase"/>
    <property type="match status" value="1"/>
</dbReference>
<dbReference type="InterPro" id="IPR005474">
    <property type="entry name" value="Transketolase_N"/>
</dbReference>
<evidence type="ECO:0000256" key="16">
    <source>
        <dbReference type="RuleBase" id="RU004996"/>
    </source>
</evidence>
<keyword evidence="19" id="KW-1185">Reference proteome</keyword>
<feature type="binding site" evidence="13">
    <location>
        <position position="437"/>
    </location>
    <ligand>
        <name>thiamine diphosphate</name>
        <dbReference type="ChEBI" id="CHEBI:58937"/>
    </ligand>
</feature>
<dbReference type="GO" id="GO:0006098">
    <property type="term" value="P:pentose-phosphate shunt"/>
    <property type="evidence" value="ECO:0007669"/>
    <property type="project" value="TreeGrafter"/>
</dbReference>
<evidence type="ECO:0000256" key="3">
    <source>
        <dbReference type="ARBA" id="ARBA00013152"/>
    </source>
</evidence>
<dbReference type="InterPro" id="IPR020826">
    <property type="entry name" value="Transketolase_BS"/>
</dbReference>
<dbReference type="GO" id="GO:0005829">
    <property type="term" value="C:cytosol"/>
    <property type="evidence" value="ECO:0007669"/>
    <property type="project" value="TreeGrafter"/>
</dbReference>
<evidence type="ECO:0000313" key="19">
    <source>
        <dbReference type="Proteomes" id="UP000199433"/>
    </source>
</evidence>
<dbReference type="PROSITE" id="PS00801">
    <property type="entry name" value="TRANSKETOLASE_1"/>
    <property type="match status" value="1"/>
</dbReference>
<name>A0A1G8VWH4_9LACT</name>
<gene>
    <name evidence="18" type="ORF">SAMN04488098_1002124</name>
</gene>
<dbReference type="InterPro" id="IPR055152">
    <property type="entry name" value="Transketolase-like_C_2"/>
</dbReference>
<dbReference type="SUPFAM" id="SSF52922">
    <property type="entry name" value="TK C-terminal domain-like"/>
    <property type="match status" value="1"/>
</dbReference>
<dbReference type="GO" id="GO:0046872">
    <property type="term" value="F:metal ion binding"/>
    <property type="evidence" value="ECO:0007669"/>
    <property type="project" value="UniProtKB-KW"/>
</dbReference>
<evidence type="ECO:0000256" key="11">
    <source>
        <dbReference type="PIRSR" id="PIRSR605478-1"/>
    </source>
</evidence>
<evidence type="ECO:0000313" key="18">
    <source>
        <dbReference type="EMBL" id="SDJ70349.1"/>
    </source>
</evidence>
<dbReference type="SUPFAM" id="SSF52518">
    <property type="entry name" value="Thiamin diphosphate-binding fold (THDP-binding)"/>
    <property type="match status" value="2"/>
</dbReference>